<dbReference type="InterPro" id="IPR011867">
    <property type="entry name" value="ModB_ABC"/>
</dbReference>
<dbReference type="NCBIfam" id="TIGR01581">
    <property type="entry name" value="Mo_ABC_porter"/>
    <property type="match status" value="1"/>
</dbReference>
<dbReference type="GO" id="GO:0015098">
    <property type="term" value="F:molybdate ion transmembrane transporter activity"/>
    <property type="evidence" value="ECO:0007669"/>
    <property type="project" value="InterPro"/>
</dbReference>
<sequence>MSAGAPGADATRLGGAPRHGGPSGVAPFPRWLPFVAAVGALLVVVPLVAVVARVDWAQLPALLTSESSLAALWLSLSTSIAATAACIVLGVPLAVVLARSTFRGIAAVRALVLVPLVLPPVVGGLALLYAFGRRGLIGQALEPFGIVIPFTTLAVVIAQTFVALPFLVLSLEGALRTAGDRHELVAATLGASPSRAFRTVTLPLVLPGLASGALLAFARSLGEFGATLTFAGSLEGVTRTLPLEIYLQREVDPDAAVALSLLLIVIALVVVVLGRNALGGGAFRAAPRAASSPVPSSRPPAPAPAPAPARADETHGAEDER</sequence>
<comment type="subcellular location">
    <subcellularLocation>
        <location evidence="1 9">Cell membrane</location>
        <topology evidence="1 9">Multi-pass membrane protein</topology>
    </subcellularLocation>
</comment>
<organism evidence="12 13">
    <name type="scientific">Agromyces seonyuensis</name>
    <dbReference type="NCBI Taxonomy" id="2662446"/>
    <lineage>
        <taxon>Bacteria</taxon>
        <taxon>Bacillati</taxon>
        <taxon>Actinomycetota</taxon>
        <taxon>Actinomycetes</taxon>
        <taxon>Micrococcales</taxon>
        <taxon>Microbacteriaceae</taxon>
        <taxon>Agromyces</taxon>
    </lineage>
</organism>
<accession>A0A6I4NWR0</accession>
<evidence type="ECO:0000259" key="11">
    <source>
        <dbReference type="PROSITE" id="PS50928"/>
    </source>
</evidence>
<dbReference type="EMBL" id="WSTA01000007">
    <property type="protein sequence ID" value="MWB97522.1"/>
    <property type="molecule type" value="Genomic_DNA"/>
</dbReference>
<keyword evidence="4" id="KW-1003">Cell membrane</keyword>
<feature type="transmembrane region" description="Helical" evidence="9">
    <location>
        <begin position="255"/>
        <end position="274"/>
    </location>
</feature>
<keyword evidence="7 9" id="KW-1133">Transmembrane helix</keyword>
<dbReference type="GO" id="GO:0005886">
    <property type="term" value="C:plasma membrane"/>
    <property type="evidence" value="ECO:0007669"/>
    <property type="project" value="UniProtKB-SubCell"/>
</dbReference>
<feature type="compositionally biased region" description="Pro residues" evidence="10">
    <location>
        <begin position="296"/>
        <end position="307"/>
    </location>
</feature>
<evidence type="ECO:0000313" key="12">
    <source>
        <dbReference type="EMBL" id="MWB97522.1"/>
    </source>
</evidence>
<reference evidence="12 13" key="1">
    <citation type="submission" date="2019-12" db="EMBL/GenBank/DDBJ databases">
        <authorList>
            <person name="Kim Y.S."/>
        </authorList>
    </citation>
    <scope>NUCLEOTIDE SEQUENCE [LARGE SCALE GENOMIC DNA]</scope>
    <source>
        <strain evidence="12 13">MMS17-SY077</strain>
    </source>
</reference>
<comment type="similarity">
    <text evidence="2">Belongs to the binding-protein-dependent transport system permease family. CysTW subfamily.</text>
</comment>
<evidence type="ECO:0000256" key="2">
    <source>
        <dbReference type="ARBA" id="ARBA00007069"/>
    </source>
</evidence>
<keyword evidence="8 9" id="KW-0472">Membrane</keyword>
<comment type="caution">
    <text evidence="12">The sequence shown here is derived from an EMBL/GenBank/DDBJ whole genome shotgun (WGS) entry which is preliminary data.</text>
</comment>
<feature type="transmembrane region" description="Helical" evidence="9">
    <location>
        <begin position="31"/>
        <end position="52"/>
    </location>
</feature>
<evidence type="ECO:0000256" key="10">
    <source>
        <dbReference type="SAM" id="MobiDB-lite"/>
    </source>
</evidence>
<dbReference type="SUPFAM" id="SSF161098">
    <property type="entry name" value="MetI-like"/>
    <property type="match status" value="1"/>
</dbReference>
<dbReference type="InterPro" id="IPR000515">
    <property type="entry name" value="MetI-like"/>
</dbReference>
<dbReference type="Proteomes" id="UP000438182">
    <property type="component" value="Unassembled WGS sequence"/>
</dbReference>
<keyword evidence="13" id="KW-1185">Reference proteome</keyword>
<dbReference type="Pfam" id="PF00528">
    <property type="entry name" value="BPD_transp_1"/>
    <property type="match status" value="1"/>
</dbReference>
<keyword evidence="6 9" id="KW-0812">Transmembrane</keyword>
<name>A0A6I4NWR0_9MICO</name>
<dbReference type="AlphaFoldDB" id="A0A6I4NWR0"/>
<dbReference type="CDD" id="cd06261">
    <property type="entry name" value="TM_PBP2"/>
    <property type="match status" value="1"/>
</dbReference>
<feature type="transmembrane region" description="Helical" evidence="9">
    <location>
        <begin position="72"/>
        <end position="98"/>
    </location>
</feature>
<evidence type="ECO:0000256" key="9">
    <source>
        <dbReference type="RuleBase" id="RU363032"/>
    </source>
</evidence>
<protein>
    <submittedName>
        <fullName evidence="12">Molybdate ABC transporter permease subunit</fullName>
    </submittedName>
</protein>
<evidence type="ECO:0000256" key="8">
    <source>
        <dbReference type="ARBA" id="ARBA00023136"/>
    </source>
</evidence>
<evidence type="ECO:0000256" key="6">
    <source>
        <dbReference type="ARBA" id="ARBA00022692"/>
    </source>
</evidence>
<dbReference type="InterPro" id="IPR035906">
    <property type="entry name" value="MetI-like_sf"/>
</dbReference>
<dbReference type="NCBIfam" id="TIGR02141">
    <property type="entry name" value="modB_ABC"/>
    <property type="match status" value="1"/>
</dbReference>
<dbReference type="InterPro" id="IPR006469">
    <property type="entry name" value="NifC_ABC_porter"/>
</dbReference>
<dbReference type="PROSITE" id="PS50928">
    <property type="entry name" value="ABC_TM1"/>
    <property type="match status" value="1"/>
</dbReference>
<evidence type="ECO:0000256" key="3">
    <source>
        <dbReference type="ARBA" id="ARBA00022448"/>
    </source>
</evidence>
<evidence type="ECO:0000256" key="7">
    <source>
        <dbReference type="ARBA" id="ARBA00022989"/>
    </source>
</evidence>
<feature type="compositionally biased region" description="Low complexity" evidence="10">
    <location>
        <begin position="286"/>
        <end position="295"/>
    </location>
</feature>
<dbReference type="Gene3D" id="1.10.3720.10">
    <property type="entry name" value="MetI-like"/>
    <property type="match status" value="1"/>
</dbReference>
<feature type="transmembrane region" description="Helical" evidence="9">
    <location>
        <begin position="110"/>
        <end position="132"/>
    </location>
</feature>
<feature type="transmembrane region" description="Helical" evidence="9">
    <location>
        <begin position="200"/>
        <end position="218"/>
    </location>
</feature>
<gene>
    <name evidence="12" type="primary">modB</name>
    <name evidence="12" type="ORF">GB864_02980</name>
</gene>
<evidence type="ECO:0000256" key="1">
    <source>
        <dbReference type="ARBA" id="ARBA00004651"/>
    </source>
</evidence>
<feature type="domain" description="ABC transmembrane type-1" evidence="11">
    <location>
        <begin position="72"/>
        <end position="274"/>
    </location>
</feature>
<evidence type="ECO:0000256" key="4">
    <source>
        <dbReference type="ARBA" id="ARBA00022475"/>
    </source>
</evidence>
<feature type="transmembrane region" description="Helical" evidence="9">
    <location>
        <begin position="144"/>
        <end position="171"/>
    </location>
</feature>
<evidence type="ECO:0000313" key="13">
    <source>
        <dbReference type="Proteomes" id="UP000438182"/>
    </source>
</evidence>
<keyword evidence="3 9" id="KW-0813">Transport</keyword>
<proteinExistence type="inferred from homology"/>
<dbReference type="PANTHER" id="PTHR30183:SF3">
    <property type="entry name" value="MOLYBDENUM TRANSPORT SYSTEM PERMEASE PROTEIN MODB"/>
    <property type="match status" value="1"/>
</dbReference>
<feature type="region of interest" description="Disordered" evidence="10">
    <location>
        <begin position="286"/>
        <end position="321"/>
    </location>
</feature>
<evidence type="ECO:0000256" key="5">
    <source>
        <dbReference type="ARBA" id="ARBA00022505"/>
    </source>
</evidence>
<dbReference type="PANTHER" id="PTHR30183">
    <property type="entry name" value="MOLYBDENUM TRANSPORT SYSTEM PERMEASE PROTEIN MODB"/>
    <property type="match status" value="1"/>
</dbReference>
<keyword evidence="5" id="KW-0500">Molybdenum</keyword>
<feature type="compositionally biased region" description="Basic and acidic residues" evidence="10">
    <location>
        <begin position="310"/>
        <end position="321"/>
    </location>
</feature>